<evidence type="ECO:0000313" key="3">
    <source>
        <dbReference type="Proteomes" id="UP001175271"/>
    </source>
</evidence>
<keyword evidence="1" id="KW-0732">Signal</keyword>
<feature type="chain" id="PRO_5041230765" evidence="1">
    <location>
        <begin position="20"/>
        <end position="219"/>
    </location>
</feature>
<keyword evidence="3" id="KW-1185">Reference proteome</keyword>
<dbReference type="Proteomes" id="UP001175271">
    <property type="component" value="Unassembled WGS sequence"/>
</dbReference>
<dbReference type="EMBL" id="JAUCMV010000002">
    <property type="protein sequence ID" value="KAK0416598.1"/>
    <property type="molecule type" value="Genomic_DNA"/>
</dbReference>
<comment type="caution">
    <text evidence="2">The sequence shown here is derived from an EMBL/GenBank/DDBJ whole genome shotgun (WGS) entry which is preliminary data.</text>
</comment>
<reference evidence="2" key="1">
    <citation type="submission" date="2023-06" db="EMBL/GenBank/DDBJ databases">
        <title>Genomic analysis of the entomopathogenic nematode Steinernema hermaphroditum.</title>
        <authorList>
            <person name="Schwarz E.M."/>
            <person name="Heppert J.K."/>
            <person name="Baniya A."/>
            <person name="Schwartz H.T."/>
            <person name="Tan C.-H."/>
            <person name="Antoshechkin I."/>
            <person name="Sternberg P.W."/>
            <person name="Goodrich-Blair H."/>
            <person name="Dillman A.R."/>
        </authorList>
    </citation>
    <scope>NUCLEOTIDE SEQUENCE</scope>
    <source>
        <strain evidence="2">PS9179</strain>
        <tissue evidence="2">Whole animal</tissue>
    </source>
</reference>
<evidence type="ECO:0000313" key="2">
    <source>
        <dbReference type="EMBL" id="KAK0416598.1"/>
    </source>
</evidence>
<sequence length="219" mass="24272">MMRFSAAVLLCVLCASTLAFDNGVGDLDDNGDFQAIPSGVTDLTPIRAVAAFFNSSTFGFWTGIAQGNVSFYQANFPNHQATVINIALEFSPSEEDRFYKVEVLFAGDLDARYCVDGKRFVDIHSFKVPAGQTWYMTSLKRYDVAVTNESESVVGRSIRIVCRSCKRRVEQMAGCAVVGRAEDEAYFENRQQEDAASSLGFPPGSRLFVRNPLKLLKHH</sequence>
<accession>A0AA39M0R5</accession>
<name>A0AA39M0R5_9BILA</name>
<gene>
    <name evidence="2" type="ORF">QR680_012581</name>
</gene>
<proteinExistence type="predicted"/>
<feature type="signal peptide" evidence="1">
    <location>
        <begin position="1"/>
        <end position="19"/>
    </location>
</feature>
<evidence type="ECO:0000256" key="1">
    <source>
        <dbReference type="SAM" id="SignalP"/>
    </source>
</evidence>
<organism evidence="2 3">
    <name type="scientific">Steinernema hermaphroditum</name>
    <dbReference type="NCBI Taxonomy" id="289476"/>
    <lineage>
        <taxon>Eukaryota</taxon>
        <taxon>Metazoa</taxon>
        <taxon>Ecdysozoa</taxon>
        <taxon>Nematoda</taxon>
        <taxon>Chromadorea</taxon>
        <taxon>Rhabditida</taxon>
        <taxon>Tylenchina</taxon>
        <taxon>Panagrolaimomorpha</taxon>
        <taxon>Strongyloidoidea</taxon>
        <taxon>Steinernematidae</taxon>
        <taxon>Steinernema</taxon>
    </lineage>
</organism>
<dbReference type="AlphaFoldDB" id="A0AA39M0R5"/>
<protein>
    <submittedName>
        <fullName evidence="2">Uncharacterized protein</fullName>
    </submittedName>
</protein>